<gene>
    <name evidence="6" type="ORF">RISW2_05605</name>
</gene>
<evidence type="ECO:0000313" key="6">
    <source>
        <dbReference type="EMBL" id="ETX28567.1"/>
    </source>
</evidence>
<dbReference type="InterPro" id="IPR000847">
    <property type="entry name" value="LysR_HTH_N"/>
</dbReference>
<dbReference type="Gene3D" id="3.40.190.290">
    <property type="match status" value="1"/>
</dbReference>
<keyword evidence="4" id="KW-0804">Transcription</keyword>
<evidence type="ECO:0000256" key="1">
    <source>
        <dbReference type="ARBA" id="ARBA00009437"/>
    </source>
</evidence>
<dbReference type="SUPFAM" id="SSF53850">
    <property type="entry name" value="Periplasmic binding protein-like II"/>
    <property type="match status" value="1"/>
</dbReference>
<dbReference type="PRINTS" id="PR00039">
    <property type="entry name" value="HTHLYSR"/>
</dbReference>
<dbReference type="PANTHER" id="PTHR30419">
    <property type="entry name" value="HTH-TYPE TRANSCRIPTIONAL REGULATOR YBHD"/>
    <property type="match status" value="1"/>
</dbReference>
<dbReference type="InterPro" id="IPR050950">
    <property type="entry name" value="HTH-type_LysR_regulators"/>
</dbReference>
<dbReference type="PATRIC" id="fig|1449351.3.peg.2430"/>
<dbReference type="InterPro" id="IPR036390">
    <property type="entry name" value="WH_DNA-bd_sf"/>
</dbReference>
<name>X7F6Q4_9RHOB</name>
<dbReference type="OrthoDB" id="9775392at2"/>
<keyword evidence="2" id="KW-0805">Transcription regulation</keyword>
<dbReference type="RefSeq" id="WP_051491982.1">
    <property type="nucleotide sequence ID" value="NZ_JAME01000017.1"/>
</dbReference>
<keyword evidence="3" id="KW-0238">DNA-binding</keyword>
<dbReference type="GO" id="GO:0005829">
    <property type="term" value="C:cytosol"/>
    <property type="evidence" value="ECO:0007669"/>
    <property type="project" value="TreeGrafter"/>
</dbReference>
<dbReference type="InterPro" id="IPR036388">
    <property type="entry name" value="WH-like_DNA-bd_sf"/>
</dbReference>
<dbReference type="Gene3D" id="1.10.10.10">
    <property type="entry name" value="Winged helix-like DNA-binding domain superfamily/Winged helix DNA-binding domain"/>
    <property type="match status" value="1"/>
</dbReference>
<dbReference type="EMBL" id="JAME01000017">
    <property type="protein sequence ID" value="ETX28567.1"/>
    <property type="molecule type" value="Genomic_DNA"/>
</dbReference>
<keyword evidence="7" id="KW-1185">Reference proteome</keyword>
<dbReference type="GO" id="GO:0003700">
    <property type="term" value="F:DNA-binding transcription factor activity"/>
    <property type="evidence" value="ECO:0007669"/>
    <property type="project" value="InterPro"/>
</dbReference>
<reference evidence="6 7" key="1">
    <citation type="submission" date="2014-01" db="EMBL/GenBank/DDBJ databases">
        <title>Roseivivax isoporae LMG 25204 Genome Sequencing.</title>
        <authorList>
            <person name="Lai Q."/>
            <person name="Li G."/>
            <person name="Shao Z."/>
        </authorList>
    </citation>
    <scope>NUCLEOTIDE SEQUENCE [LARGE SCALE GENOMIC DNA]</scope>
    <source>
        <strain evidence="6 7">LMG 25204</strain>
    </source>
</reference>
<sequence>MIDKLEMFIAVATEGHFGRAAESLGISQPTLSSGIKQLEDQLGVRLIRRGSRYGGLTAEGEVALVRARQIVADTRSLREEMRHSREGLKGRMKIAVIPTALTCAADLVTRFSERHPEVTFTILSRTSDEILRMLDNLEIDAGLSYLDNEPLGRTRTERLYRESYMLVCAQGSDLGTRDKVGWADLDGRDLGLLTTDMQNRRIIDRNLREAGAAPLVSVESSSLIVLAAKAARGGCMTVLPREVAAFLAAGNGLATVPIEGGQPGHLVGIVAPRAEPHPPMIRALLDETRRMALEETTPGLPKVRRAHPVS</sequence>
<comment type="caution">
    <text evidence="6">The sequence shown here is derived from an EMBL/GenBank/DDBJ whole genome shotgun (WGS) entry which is preliminary data.</text>
</comment>
<comment type="similarity">
    <text evidence="1">Belongs to the LysR transcriptional regulatory family.</text>
</comment>
<dbReference type="PROSITE" id="PS50931">
    <property type="entry name" value="HTH_LYSR"/>
    <property type="match status" value="1"/>
</dbReference>
<dbReference type="GO" id="GO:0003677">
    <property type="term" value="F:DNA binding"/>
    <property type="evidence" value="ECO:0007669"/>
    <property type="project" value="UniProtKB-KW"/>
</dbReference>
<dbReference type="STRING" id="1449351.RISW2_05605"/>
<dbReference type="Pfam" id="PF00126">
    <property type="entry name" value="HTH_1"/>
    <property type="match status" value="1"/>
</dbReference>
<evidence type="ECO:0000259" key="5">
    <source>
        <dbReference type="PROSITE" id="PS50931"/>
    </source>
</evidence>
<dbReference type="eggNOG" id="COG0583">
    <property type="taxonomic scope" value="Bacteria"/>
</dbReference>
<dbReference type="Proteomes" id="UP000023430">
    <property type="component" value="Unassembled WGS sequence"/>
</dbReference>
<evidence type="ECO:0000256" key="2">
    <source>
        <dbReference type="ARBA" id="ARBA00023015"/>
    </source>
</evidence>
<dbReference type="Pfam" id="PF03466">
    <property type="entry name" value="LysR_substrate"/>
    <property type="match status" value="1"/>
</dbReference>
<evidence type="ECO:0000313" key="7">
    <source>
        <dbReference type="Proteomes" id="UP000023430"/>
    </source>
</evidence>
<dbReference type="SUPFAM" id="SSF46785">
    <property type="entry name" value="Winged helix' DNA-binding domain"/>
    <property type="match status" value="1"/>
</dbReference>
<dbReference type="AlphaFoldDB" id="X7F6Q4"/>
<evidence type="ECO:0000256" key="3">
    <source>
        <dbReference type="ARBA" id="ARBA00023125"/>
    </source>
</evidence>
<accession>X7F6Q4</accession>
<proteinExistence type="inferred from homology"/>
<dbReference type="CDD" id="cd05466">
    <property type="entry name" value="PBP2_LTTR_substrate"/>
    <property type="match status" value="1"/>
</dbReference>
<feature type="domain" description="HTH lysR-type" evidence="5">
    <location>
        <begin position="1"/>
        <end position="57"/>
    </location>
</feature>
<protein>
    <submittedName>
        <fullName evidence="6">LysR family transcriptional regulator</fullName>
    </submittedName>
</protein>
<dbReference type="PANTHER" id="PTHR30419:SF31">
    <property type="entry name" value="BLR3139 PROTEIN"/>
    <property type="match status" value="1"/>
</dbReference>
<organism evidence="6 7">
    <name type="scientific">Roseivivax isoporae LMG 25204</name>
    <dbReference type="NCBI Taxonomy" id="1449351"/>
    <lineage>
        <taxon>Bacteria</taxon>
        <taxon>Pseudomonadati</taxon>
        <taxon>Pseudomonadota</taxon>
        <taxon>Alphaproteobacteria</taxon>
        <taxon>Rhodobacterales</taxon>
        <taxon>Roseobacteraceae</taxon>
        <taxon>Roseivivax</taxon>
    </lineage>
</organism>
<dbReference type="FunFam" id="1.10.10.10:FF:000001">
    <property type="entry name" value="LysR family transcriptional regulator"/>
    <property type="match status" value="1"/>
</dbReference>
<dbReference type="InterPro" id="IPR005119">
    <property type="entry name" value="LysR_subst-bd"/>
</dbReference>
<evidence type="ECO:0000256" key="4">
    <source>
        <dbReference type="ARBA" id="ARBA00023163"/>
    </source>
</evidence>